<feature type="transmembrane region" description="Helical" evidence="2">
    <location>
        <begin position="61"/>
        <end position="80"/>
    </location>
</feature>
<organism evidence="3 4">
    <name type="scientific">Paramuricea clavata</name>
    <name type="common">Red gorgonian</name>
    <name type="synonym">Violescent sea-whip</name>
    <dbReference type="NCBI Taxonomy" id="317549"/>
    <lineage>
        <taxon>Eukaryota</taxon>
        <taxon>Metazoa</taxon>
        <taxon>Cnidaria</taxon>
        <taxon>Anthozoa</taxon>
        <taxon>Octocorallia</taxon>
        <taxon>Malacalcyonacea</taxon>
        <taxon>Plexauridae</taxon>
        <taxon>Paramuricea</taxon>
    </lineage>
</organism>
<feature type="compositionally biased region" description="Polar residues" evidence="1">
    <location>
        <begin position="276"/>
        <end position="351"/>
    </location>
</feature>
<reference evidence="3" key="1">
    <citation type="submission" date="2020-04" db="EMBL/GenBank/DDBJ databases">
        <authorList>
            <person name="Alioto T."/>
            <person name="Alioto T."/>
            <person name="Gomez Garrido J."/>
        </authorList>
    </citation>
    <scope>NUCLEOTIDE SEQUENCE</scope>
    <source>
        <strain evidence="3">A484AB</strain>
    </source>
</reference>
<proteinExistence type="predicted"/>
<feature type="transmembrane region" description="Helical" evidence="2">
    <location>
        <begin position="227"/>
        <end position="248"/>
    </location>
</feature>
<gene>
    <name evidence="3" type="ORF">PACLA_8A025796</name>
</gene>
<dbReference type="AlphaFoldDB" id="A0A7D9H8G0"/>
<keyword evidence="2" id="KW-0472">Membrane</keyword>
<keyword evidence="2" id="KW-0812">Transmembrane</keyword>
<feature type="region of interest" description="Disordered" evidence="1">
    <location>
        <begin position="264"/>
        <end position="351"/>
    </location>
</feature>
<comment type="caution">
    <text evidence="3">The sequence shown here is derived from an EMBL/GenBank/DDBJ whole genome shotgun (WGS) entry which is preliminary data.</text>
</comment>
<feature type="transmembrane region" description="Helical" evidence="2">
    <location>
        <begin position="12"/>
        <end position="31"/>
    </location>
</feature>
<evidence type="ECO:0000256" key="1">
    <source>
        <dbReference type="SAM" id="MobiDB-lite"/>
    </source>
</evidence>
<evidence type="ECO:0000313" key="4">
    <source>
        <dbReference type="Proteomes" id="UP001152795"/>
    </source>
</evidence>
<dbReference type="Proteomes" id="UP001152795">
    <property type="component" value="Unassembled WGS sequence"/>
</dbReference>
<dbReference type="EMBL" id="CACRXK020000095">
    <property type="protein sequence ID" value="CAB3978184.1"/>
    <property type="molecule type" value="Genomic_DNA"/>
</dbReference>
<evidence type="ECO:0000256" key="2">
    <source>
        <dbReference type="SAM" id="Phobius"/>
    </source>
</evidence>
<accession>A0A7D9H8G0</accession>
<keyword evidence="4" id="KW-1185">Reference proteome</keyword>
<sequence length="382" mass="42461">MSNAKLYAKLRIYFKVVISFIRFLSLILYAIDNKKCVIRKITSFADCHQTGTLSPDPTSWAVVWFVLLVVSAGFVSLIVYKHKGKNLLDFKITKAKKVWKKGSFISLLILSAVATGCNGYQVSLAPPGVRQAHLILRCFWPGVMVFVIFWFNYTPRVKWPPKECDCDIRYDCGCSAKKKLFFFYWISLLGYFFEVAVIWFLVALQVAHQLAPLIEEKFPDASLLVKAIIVLTLGLVVSFISRMLFFFWQKLFHGDRDLFSEPCSKLKNDTDEPTPASEQTSPASNQASEQTLPASNQASEQTSPSSNPASEQTSLASTPASEQTSPASNPASEQTSRASNPENAGGQSKNTSGIIVTTCALTIEKDETKPLIGKKAKYYVSV</sequence>
<name>A0A7D9H8G0_PARCT</name>
<evidence type="ECO:0000313" key="3">
    <source>
        <dbReference type="EMBL" id="CAB3978184.1"/>
    </source>
</evidence>
<protein>
    <submittedName>
        <fullName evidence="3">Uncharacterized protein</fullName>
    </submittedName>
</protein>
<feature type="transmembrane region" description="Helical" evidence="2">
    <location>
        <begin position="134"/>
        <end position="153"/>
    </location>
</feature>
<keyword evidence="2" id="KW-1133">Transmembrane helix</keyword>
<feature type="transmembrane region" description="Helical" evidence="2">
    <location>
        <begin position="182"/>
        <end position="207"/>
    </location>
</feature>
<feature type="transmembrane region" description="Helical" evidence="2">
    <location>
        <begin position="101"/>
        <end position="122"/>
    </location>
</feature>